<organism evidence="1 2">
    <name type="scientific">Ornithinibacillus xuwenensis</name>
    <dbReference type="NCBI Taxonomy" id="3144668"/>
    <lineage>
        <taxon>Bacteria</taxon>
        <taxon>Bacillati</taxon>
        <taxon>Bacillota</taxon>
        <taxon>Bacilli</taxon>
        <taxon>Bacillales</taxon>
        <taxon>Bacillaceae</taxon>
        <taxon>Ornithinibacillus</taxon>
    </lineage>
</organism>
<accession>A0ABU9XE75</accession>
<sequence>MQVKCVLCDIVETIEDYSLQAKRLRNRKINMYLCNSCNERIKDRTLQRISTGKFRFFEEKKNEDELI</sequence>
<evidence type="ECO:0000313" key="1">
    <source>
        <dbReference type="EMBL" id="MEN2766581.1"/>
    </source>
</evidence>
<proteinExistence type="predicted"/>
<gene>
    <name evidence="1" type="ORF">ABC228_05220</name>
</gene>
<dbReference type="Proteomes" id="UP001444625">
    <property type="component" value="Unassembled WGS sequence"/>
</dbReference>
<protein>
    <submittedName>
        <fullName evidence="1">YlaI family protein</fullName>
    </submittedName>
</protein>
<dbReference type="Pfam" id="PF09963">
    <property type="entry name" value="DUF2197"/>
    <property type="match status" value="1"/>
</dbReference>
<comment type="caution">
    <text evidence="1">The sequence shown here is derived from an EMBL/GenBank/DDBJ whole genome shotgun (WGS) entry which is preliminary data.</text>
</comment>
<evidence type="ECO:0000313" key="2">
    <source>
        <dbReference type="Proteomes" id="UP001444625"/>
    </source>
</evidence>
<keyword evidence="2" id="KW-1185">Reference proteome</keyword>
<dbReference type="InterPro" id="IPR019241">
    <property type="entry name" value="DUF2197"/>
</dbReference>
<reference evidence="1 2" key="1">
    <citation type="submission" date="2024-05" db="EMBL/GenBank/DDBJ databases">
        <authorList>
            <person name="Haq I."/>
            <person name="Ullah Z."/>
            <person name="Ahmad R."/>
            <person name="Li M."/>
            <person name="Tong Y."/>
        </authorList>
    </citation>
    <scope>NUCLEOTIDE SEQUENCE [LARGE SCALE GENOMIC DNA]</scope>
    <source>
        <strain evidence="1 2">16A2E</strain>
    </source>
</reference>
<dbReference type="RefSeq" id="WP_345824026.1">
    <property type="nucleotide sequence ID" value="NZ_JBDIML010000001.1"/>
</dbReference>
<name>A0ABU9XE75_9BACI</name>
<dbReference type="EMBL" id="JBDIML010000001">
    <property type="protein sequence ID" value="MEN2766581.1"/>
    <property type="molecule type" value="Genomic_DNA"/>
</dbReference>